<evidence type="ECO:0000256" key="1">
    <source>
        <dbReference type="ARBA" id="ARBA00004651"/>
    </source>
</evidence>
<keyword evidence="3 8" id="KW-0812">Transmembrane</keyword>
<gene>
    <name evidence="11" type="primary">aprD</name>
    <name evidence="11" type="ORF">GCM10011419_26680</name>
</gene>
<evidence type="ECO:0000313" key="12">
    <source>
        <dbReference type="Proteomes" id="UP000662678"/>
    </source>
</evidence>
<dbReference type="PANTHER" id="PTHR24221">
    <property type="entry name" value="ATP-BINDING CASSETTE SUB-FAMILY B"/>
    <property type="match status" value="1"/>
</dbReference>
<evidence type="ECO:0000256" key="4">
    <source>
        <dbReference type="ARBA" id="ARBA00022741"/>
    </source>
</evidence>
<evidence type="ECO:0000256" key="8">
    <source>
        <dbReference type="SAM" id="Phobius"/>
    </source>
</evidence>
<keyword evidence="4" id="KW-0547">Nucleotide-binding</keyword>
<sequence length="571" mass="62411">MKKLLQSTSELGKVLQQYRKAFYRLGAFSAVINLLMLLPSVYMIQVYDRVLHSRNETTLLMLTLITVALFMLMAGLELVRSQTLIRVGNHLDMSLNHRVFTAAFEQNLRKSSGNAAQSIHDLTTLRQFLTGNGLFAFFDAPWAPIYLVVCFLFHWQLGVFVLVGMLILVFMTYLTEKFTKEPLAEANRAAIAAGNYANNNLRNAEVIESMGMLPALRDRWFRFQGRLLEKQTEASDKAARINALTKFIRISMQSTVLGLGALLVLDNQMSGGMMIATSILMGRALQPVELAIGSWKQLISARAAYQRLEELLETYPARGSHMSLPRPEGQIGVENVIAVPPGAPAAVLKGLTFAINPGEVVGVVGPSASGKSTLARVLVGIWPTQAGKVRLDGADVFLWNKDELGPHIGYLPQDIELFQGSIAENIARFGEIDSDKVIDAAKRAGVHDMILRLPQGYETMLGEGGGSLSGGQKQRIGLARAMYGSPSIIVLDEPNSNLDDVGEQALVRAIAGLKAAGTTVILITHRTSIINSVDKLLVLRDGTISFFGPRDQVLQALAQAAQQSQVQQLKQ</sequence>
<dbReference type="InterPro" id="IPR036640">
    <property type="entry name" value="ABC1_TM_sf"/>
</dbReference>
<keyword evidence="5 11" id="KW-0067">ATP-binding</keyword>
<name>A0ABQ3HGN1_9NEIS</name>
<evidence type="ECO:0000313" key="11">
    <source>
        <dbReference type="EMBL" id="GHD81132.1"/>
    </source>
</evidence>
<dbReference type="GO" id="GO:0005524">
    <property type="term" value="F:ATP binding"/>
    <property type="evidence" value="ECO:0007669"/>
    <property type="project" value="UniProtKB-KW"/>
</dbReference>
<evidence type="ECO:0000256" key="7">
    <source>
        <dbReference type="ARBA" id="ARBA00023136"/>
    </source>
</evidence>
<dbReference type="PANTHER" id="PTHR24221:SF248">
    <property type="entry name" value="ABC TRANSPORTER TRANSMEMBRANE REGION"/>
    <property type="match status" value="1"/>
</dbReference>
<feature type="transmembrane region" description="Helical" evidence="8">
    <location>
        <begin position="155"/>
        <end position="174"/>
    </location>
</feature>
<feature type="transmembrane region" description="Helical" evidence="8">
    <location>
        <begin position="21"/>
        <end position="47"/>
    </location>
</feature>
<dbReference type="GO" id="GO:0008233">
    <property type="term" value="F:peptidase activity"/>
    <property type="evidence" value="ECO:0007669"/>
    <property type="project" value="UniProtKB-KW"/>
</dbReference>
<accession>A0ABQ3HGN1</accession>
<dbReference type="Gene3D" id="3.40.50.300">
    <property type="entry name" value="P-loop containing nucleotide triphosphate hydrolases"/>
    <property type="match status" value="1"/>
</dbReference>
<dbReference type="InterPro" id="IPR003439">
    <property type="entry name" value="ABC_transporter-like_ATP-bd"/>
</dbReference>
<dbReference type="EMBL" id="BMYP01000045">
    <property type="protein sequence ID" value="GHD81132.1"/>
    <property type="molecule type" value="Genomic_DNA"/>
</dbReference>
<dbReference type="Pfam" id="PF00664">
    <property type="entry name" value="ABC_membrane"/>
    <property type="match status" value="1"/>
</dbReference>
<keyword evidence="11" id="KW-0378">Hydrolase</keyword>
<dbReference type="InterPro" id="IPR017871">
    <property type="entry name" value="ABC_transporter-like_CS"/>
</dbReference>
<feature type="domain" description="ABC transmembrane type-1" evidence="10">
    <location>
        <begin position="27"/>
        <end position="300"/>
    </location>
</feature>
<dbReference type="GO" id="GO:0006508">
    <property type="term" value="P:proteolysis"/>
    <property type="evidence" value="ECO:0007669"/>
    <property type="project" value="UniProtKB-KW"/>
</dbReference>
<reference evidence="12" key="1">
    <citation type="journal article" date="2019" name="Int. J. Syst. Evol. Microbiol.">
        <title>The Global Catalogue of Microorganisms (GCM) 10K type strain sequencing project: providing services to taxonomists for standard genome sequencing and annotation.</title>
        <authorList>
            <consortium name="The Broad Institute Genomics Platform"/>
            <consortium name="The Broad Institute Genome Sequencing Center for Infectious Disease"/>
            <person name="Wu L."/>
            <person name="Ma J."/>
        </authorList>
    </citation>
    <scope>NUCLEOTIDE SEQUENCE [LARGE SCALE GENOMIC DNA]</scope>
    <source>
        <strain evidence="12">KCTC 23713</strain>
    </source>
</reference>
<dbReference type="PROSITE" id="PS50929">
    <property type="entry name" value="ABC_TM1F"/>
    <property type="match status" value="1"/>
</dbReference>
<evidence type="ECO:0000256" key="5">
    <source>
        <dbReference type="ARBA" id="ARBA00022840"/>
    </source>
</evidence>
<dbReference type="PROSITE" id="PS00211">
    <property type="entry name" value="ABC_TRANSPORTER_1"/>
    <property type="match status" value="1"/>
</dbReference>
<feature type="transmembrane region" description="Helical" evidence="8">
    <location>
        <begin position="59"/>
        <end position="79"/>
    </location>
</feature>
<proteinExistence type="predicted"/>
<keyword evidence="2" id="KW-1003">Cell membrane</keyword>
<comment type="subcellular location">
    <subcellularLocation>
        <location evidence="1">Cell membrane</location>
        <topology evidence="1">Multi-pass membrane protein</topology>
    </subcellularLocation>
</comment>
<dbReference type="CDD" id="cd03246">
    <property type="entry name" value="ABCC_Protease_Secretion"/>
    <property type="match status" value="1"/>
</dbReference>
<dbReference type="CDD" id="cd18586">
    <property type="entry name" value="ABC_6TM_PrtD_like"/>
    <property type="match status" value="1"/>
</dbReference>
<evidence type="ECO:0000259" key="9">
    <source>
        <dbReference type="PROSITE" id="PS50893"/>
    </source>
</evidence>
<evidence type="ECO:0000256" key="6">
    <source>
        <dbReference type="ARBA" id="ARBA00022989"/>
    </source>
</evidence>
<dbReference type="InterPro" id="IPR003593">
    <property type="entry name" value="AAA+_ATPase"/>
</dbReference>
<dbReference type="InterPro" id="IPR039421">
    <property type="entry name" value="Type_1_exporter"/>
</dbReference>
<dbReference type="Proteomes" id="UP000662678">
    <property type="component" value="Unassembled WGS sequence"/>
</dbReference>
<dbReference type="SUPFAM" id="SSF52540">
    <property type="entry name" value="P-loop containing nucleoside triphosphate hydrolases"/>
    <property type="match status" value="1"/>
</dbReference>
<dbReference type="InterPro" id="IPR027417">
    <property type="entry name" value="P-loop_NTPase"/>
</dbReference>
<keyword evidence="7 8" id="KW-0472">Membrane</keyword>
<dbReference type="Pfam" id="PF00005">
    <property type="entry name" value="ABC_tran"/>
    <property type="match status" value="1"/>
</dbReference>
<dbReference type="RefSeq" id="WP_189354495.1">
    <property type="nucleotide sequence ID" value="NZ_BMYP01000045.1"/>
</dbReference>
<dbReference type="SMART" id="SM00382">
    <property type="entry name" value="AAA"/>
    <property type="match status" value="1"/>
</dbReference>
<dbReference type="InterPro" id="IPR010128">
    <property type="entry name" value="ATPase_T1SS_PrtD-like"/>
</dbReference>
<keyword evidence="12" id="KW-1185">Reference proteome</keyword>
<keyword evidence="11" id="KW-0645">Protease</keyword>
<dbReference type="Gene3D" id="1.20.1560.10">
    <property type="entry name" value="ABC transporter type 1, transmembrane domain"/>
    <property type="match status" value="1"/>
</dbReference>
<evidence type="ECO:0000256" key="3">
    <source>
        <dbReference type="ARBA" id="ARBA00022692"/>
    </source>
</evidence>
<evidence type="ECO:0000259" key="10">
    <source>
        <dbReference type="PROSITE" id="PS50929"/>
    </source>
</evidence>
<comment type="caution">
    <text evidence="11">The sequence shown here is derived from an EMBL/GenBank/DDBJ whole genome shotgun (WGS) entry which is preliminary data.</text>
</comment>
<dbReference type="InterPro" id="IPR047957">
    <property type="entry name" value="ABC_AprD-like_6TM"/>
</dbReference>
<dbReference type="InterPro" id="IPR011527">
    <property type="entry name" value="ABC1_TM_dom"/>
</dbReference>
<keyword evidence="6 8" id="KW-1133">Transmembrane helix</keyword>
<protein>
    <submittedName>
        <fullName evidence="11">Alkaline protease secretion ATP-binding protein AprD</fullName>
    </submittedName>
</protein>
<dbReference type="SUPFAM" id="SSF90123">
    <property type="entry name" value="ABC transporter transmembrane region"/>
    <property type="match status" value="1"/>
</dbReference>
<organism evidence="11 12">
    <name type="scientific">Vogesella fluminis</name>
    <dbReference type="NCBI Taxonomy" id="1069161"/>
    <lineage>
        <taxon>Bacteria</taxon>
        <taxon>Pseudomonadati</taxon>
        <taxon>Pseudomonadota</taxon>
        <taxon>Betaproteobacteria</taxon>
        <taxon>Neisseriales</taxon>
        <taxon>Chromobacteriaceae</taxon>
        <taxon>Vogesella</taxon>
    </lineage>
</organism>
<feature type="domain" description="ABC transporter" evidence="9">
    <location>
        <begin position="331"/>
        <end position="566"/>
    </location>
</feature>
<evidence type="ECO:0000256" key="2">
    <source>
        <dbReference type="ARBA" id="ARBA00022475"/>
    </source>
</evidence>
<dbReference type="NCBIfam" id="TIGR01842">
    <property type="entry name" value="type_I_sec_PrtD"/>
    <property type="match status" value="1"/>
</dbReference>
<dbReference type="PROSITE" id="PS50893">
    <property type="entry name" value="ABC_TRANSPORTER_2"/>
    <property type="match status" value="1"/>
</dbReference>